<feature type="compositionally biased region" description="Basic residues" evidence="1">
    <location>
        <begin position="1148"/>
        <end position="1158"/>
    </location>
</feature>
<evidence type="ECO:0000313" key="2">
    <source>
        <dbReference type="EMBL" id="KAK5955501.1"/>
    </source>
</evidence>
<protein>
    <submittedName>
        <fullName evidence="2">Uncharacterized protein</fullName>
    </submittedName>
</protein>
<evidence type="ECO:0000256" key="1">
    <source>
        <dbReference type="SAM" id="MobiDB-lite"/>
    </source>
</evidence>
<accession>A0AAN8EX22</accession>
<feature type="compositionally biased region" description="Low complexity" evidence="1">
    <location>
        <begin position="394"/>
        <end position="407"/>
    </location>
</feature>
<sequence length="1158" mass="127293">MSSDGSSLPSVTPDFVYIVKIGDFQHVLRPAEHKSCEYLGLARQAVAHIDMARNLLTERGPFLLSERQQKMDELICDTEEAIDRVLKLLEPARVEQVSEESVRINTKNPWTLEDGPKSAATFGRLQTTHDKLKTVLHDLKNIEATAQLDNCEVRANTVLSRPLSSQSQQTQPSSSAQVPMAQQQNPKNLLAWKRSRHRQSRQTLGNDNSSVSGVATDDHPNLDLQSPVSSQGNTLMGIVDGSVRHHRDQTSSVSSLPYRVEAQDDSSAISMDKLPVIHELDGASAIAIKIEDGRSKAIVDSPDESISVDHQQQRTHSSGKLKSNDDAQGTMKSSTAETTSNVLPSSPGQEPSEEIPTPQPVKDRPRDTYADYRERAKRQRGSRQEPQAEPPVALSSSPTGLSTSPQQENIEGGPDPAPPQAFNVTAQTSHKAKKQHHSTMAHAVQTTTVAQDNDFPHSRRGSSQLNESDVSECKPKRTTKQASSISNPRALPPISSTTLRHIPADADHSQNIGLNSPQNVPTIMPTQSGSMLSPSRTQNSPQAQTPSSATQETELFLHAQPPAKSHEIFRIDPKLARLPSLLRAGQKGRSKVLPPYPVSETGSDHDNEDQISELPRLRQVQSAMERPITAPQIPHPTTRATHPPLQIMQAMEEYTHQRSFSDSVVPQINVTRAPTIPRKPVPYRNSMLVSGTVPGLRALDGNTQSAGRPQSGFFPSAAVSEHGVSSPPSPLQSDNRHNLTLPTHSSTSLHSPSVQGPSSLGSSRRSSVSAEEQPNPQPPQGAVSPSRPRVPNPLTMHPTSVLTPQPSAYQAQSAATHNRQQVWVPSQPDYRSPAFQQSRHFVDPSHNEHLGPSERPPPPPSSRFRDRDQAVAVPHTPNRSRTEPVERHVLEQARMQPRRASEQDQMPLLRNQVHNLESAHSQSAASPQMGSLYQGGAQLVYVKPTPYQAQNAGLQPPGPQPPVDRSSITRTAPPADTEHNAKRLPIPDIGRGASLNHNVGRQNMKDKDLFGRQVWRAEPHDQQQQQQRYSYYEPQQQTQQQPRTPLQLQPQAKSQHSHSHDKPHQHACHCDDNAQSQPAFPNGKTSSPGEVVPHVRLTPVHEGQAMSSAKPSAEIPLYPPQPQTQLELEPAEQKQPTKKRSGWLAHQANRHRLIGGRR</sequence>
<feature type="compositionally biased region" description="Polar residues" evidence="1">
    <location>
        <begin position="223"/>
        <end position="234"/>
    </location>
</feature>
<feature type="compositionally biased region" description="Polar residues" evidence="1">
    <location>
        <begin position="201"/>
        <end position="213"/>
    </location>
</feature>
<feature type="region of interest" description="Disordered" evidence="1">
    <location>
        <begin position="842"/>
        <end position="905"/>
    </location>
</feature>
<feature type="compositionally biased region" description="Low complexity" evidence="1">
    <location>
        <begin position="1022"/>
        <end position="1051"/>
    </location>
</feature>
<proteinExistence type="predicted"/>
<feature type="compositionally biased region" description="Basic and acidic residues" evidence="1">
    <location>
        <begin position="361"/>
        <end position="374"/>
    </location>
</feature>
<keyword evidence="3" id="KW-1185">Reference proteome</keyword>
<feature type="region of interest" description="Disordered" evidence="1">
    <location>
        <begin position="948"/>
        <end position="1004"/>
    </location>
</feature>
<feature type="compositionally biased region" description="Polar residues" evidence="1">
    <location>
        <begin position="509"/>
        <end position="551"/>
    </location>
</feature>
<feature type="compositionally biased region" description="Polar residues" evidence="1">
    <location>
        <begin position="308"/>
        <end position="349"/>
    </location>
</feature>
<comment type="caution">
    <text evidence="2">The sequence shown here is derived from an EMBL/GenBank/DDBJ whole genome shotgun (WGS) entry which is preliminary data.</text>
</comment>
<dbReference type="AlphaFoldDB" id="A0AAN8EX22"/>
<gene>
    <name evidence="2" type="ORF">OHC33_003141</name>
</gene>
<feature type="region of interest" description="Disordered" evidence="1">
    <location>
        <begin position="1018"/>
        <end position="1158"/>
    </location>
</feature>
<feature type="region of interest" description="Disordered" evidence="1">
    <location>
        <begin position="160"/>
        <end position="234"/>
    </location>
</feature>
<feature type="compositionally biased region" description="Low complexity" evidence="1">
    <location>
        <begin position="739"/>
        <end position="769"/>
    </location>
</feature>
<feature type="region of interest" description="Disordered" evidence="1">
    <location>
        <begin position="302"/>
        <end position="551"/>
    </location>
</feature>
<dbReference type="Proteomes" id="UP001316803">
    <property type="component" value="Unassembled WGS sequence"/>
</dbReference>
<feature type="compositionally biased region" description="Polar residues" evidence="1">
    <location>
        <begin position="1073"/>
        <end position="1088"/>
    </location>
</feature>
<feature type="compositionally biased region" description="Low complexity" evidence="1">
    <location>
        <begin position="164"/>
        <end position="177"/>
    </location>
</feature>
<feature type="compositionally biased region" description="Low complexity" evidence="1">
    <location>
        <begin position="804"/>
        <end position="815"/>
    </location>
</feature>
<reference evidence="2 3" key="1">
    <citation type="submission" date="2022-12" db="EMBL/GenBank/DDBJ databases">
        <title>Genomic features and morphological characterization of a novel Knufia sp. strain isolated from spacecraft assembly facility.</title>
        <authorList>
            <person name="Teixeira M."/>
            <person name="Chander A.M."/>
            <person name="Stajich J.E."/>
            <person name="Venkateswaran K."/>
        </authorList>
    </citation>
    <scope>NUCLEOTIDE SEQUENCE [LARGE SCALE GENOMIC DNA]</scope>
    <source>
        <strain evidence="2 3">FJI-L2-BK-P2</strain>
    </source>
</reference>
<name>A0AAN8EX22_9EURO</name>
<feature type="compositionally biased region" description="Basic residues" evidence="1">
    <location>
        <begin position="430"/>
        <end position="439"/>
    </location>
</feature>
<feature type="compositionally biased region" description="Basic and acidic residues" evidence="1">
    <location>
        <begin position="880"/>
        <end position="891"/>
    </location>
</feature>
<feature type="compositionally biased region" description="Basic and acidic residues" evidence="1">
    <location>
        <begin position="842"/>
        <end position="852"/>
    </location>
</feature>
<dbReference type="EMBL" id="JAKLMC020000006">
    <property type="protein sequence ID" value="KAK5955501.1"/>
    <property type="molecule type" value="Genomic_DNA"/>
</dbReference>
<evidence type="ECO:0000313" key="3">
    <source>
        <dbReference type="Proteomes" id="UP001316803"/>
    </source>
</evidence>
<feature type="region of interest" description="Disordered" evidence="1">
    <location>
        <begin position="586"/>
        <end position="609"/>
    </location>
</feature>
<feature type="compositionally biased region" description="Basic and acidic residues" evidence="1">
    <location>
        <begin position="1058"/>
        <end position="1072"/>
    </location>
</feature>
<feature type="region of interest" description="Disordered" evidence="1">
    <location>
        <begin position="695"/>
        <end position="820"/>
    </location>
</feature>
<organism evidence="2 3">
    <name type="scientific">Knufia fluminis</name>
    <dbReference type="NCBI Taxonomy" id="191047"/>
    <lineage>
        <taxon>Eukaryota</taxon>
        <taxon>Fungi</taxon>
        <taxon>Dikarya</taxon>
        <taxon>Ascomycota</taxon>
        <taxon>Pezizomycotina</taxon>
        <taxon>Eurotiomycetes</taxon>
        <taxon>Chaetothyriomycetidae</taxon>
        <taxon>Chaetothyriales</taxon>
        <taxon>Trichomeriaceae</taxon>
        <taxon>Knufia</taxon>
    </lineage>
</organism>